<evidence type="ECO:0000313" key="2">
    <source>
        <dbReference type="EMBL" id="KAJ8302333.1"/>
    </source>
</evidence>
<protein>
    <submittedName>
        <fullName evidence="2">Uncharacterized protein</fullName>
    </submittedName>
</protein>
<keyword evidence="3" id="KW-1185">Reference proteome</keyword>
<feature type="compositionally biased region" description="Basic and acidic residues" evidence="1">
    <location>
        <begin position="47"/>
        <end position="58"/>
    </location>
</feature>
<name>A0ABQ9EAH3_TEGGR</name>
<dbReference type="Proteomes" id="UP001217089">
    <property type="component" value="Unassembled WGS sequence"/>
</dbReference>
<reference evidence="2 3" key="1">
    <citation type="submission" date="2022-12" db="EMBL/GenBank/DDBJ databases">
        <title>Chromosome-level genome of Tegillarca granosa.</title>
        <authorList>
            <person name="Kim J."/>
        </authorList>
    </citation>
    <scope>NUCLEOTIDE SEQUENCE [LARGE SCALE GENOMIC DNA]</scope>
    <source>
        <strain evidence="2">Teg-2019</strain>
        <tissue evidence="2">Adductor muscle</tissue>
    </source>
</reference>
<gene>
    <name evidence="2" type="ORF">KUTeg_021320</name>
</gene>
<evidence type="ECO:0000256" key="1">
    <source>
        <dbReference type="SAM" id="MobiDB-lite"/>
    </source>
</evidence>
<comment type="caution">
    <text evidence="2">The sequence shown here is derived from an EMBL/GenBank/DDBJ whole genome shotgun (WGS) entry which is preliminary data.</text>
</comment>
<organism evidence="2 3">
    <name type="scientific">Tegillarca granosa</name>
    <name type="common">Malaysian cockle</name>
    <name type="synonym">Anadara granosa</name>
    <dbReference type="NCBI Taxonomy" id="220873"/>
    <lineage>
        <taxon>Eukaryota</taxon>
        <taxon>Metazoa</taxon>
        <taxon>Spiralia</taxon>
        <taxon>Lophotrochozoa</taxon>
        <taxon>Mollusca</taxon>
        <taxon>Bivalvia</taxon>
        <taxon>Autobranchia</taxon>
        <taxon>Pteriomorphia</taxon>
        <taxon>Arcoida</taxon>
        <taxon>Arcoidea</taxon>
        <taxon>Arcidae</taxon>
        <taxon>Tegillarca</taxon>
    </lineage>
</organism>
<dbReference type="EMBL" id="JARBDR010000918">
    <property type="protein sequence ID" value="KAJ8302333.1"/>
    <property type="molecule type" value="Genomic_DNA"/>
</dbReference>
<feature type="region of interest" description="Disordered" evidence="1">
    <location>
        <begin position="31"/>
        <end position="81"/>
    </location>
</feature>
<sequence length="97" mass="11082">MLFSYDYKKMFCSIYTLRMSTRAIMDNPGFDPDVKAKKDVIPNGSIKNKESHKNKGDDGNNQNKINDTSQEHENETNLVVKDSNLLKPYSTAYGFIL</sequence>
<proteinExistence type="predicted"/>
<accession>A0ABQ9EAH3</accession>
<evidence type="ECO:0000313" key="3">
    <source>
        <dbReference type="Proteomes" id="UP001217089"/>
    </source>
</evidence>